<accession>A0ABT0AFL1</accession>
<proteinExistence type="predicted"/>
<protein>
    <submittedName>
        <fullName evidence="2">Uncharacterized protein</fullName>
    </submittedName>
</protein>
<keyword evidence="1" id="KW-0812">Transmembrane</keyword>
<comment type="caution">
    <text evidence="2">The sequence shown here is derived from an EMBL/GenBank/DDBJ whole genome shotgun (WGS) entry which is preliminary data.</text>
</comment>
<organism evidence="2 3">
    <name type="scientific">Novosphingobium mangrovi</name>
    <name type="common">ex Hu et al. 2023</name>
    <dbReference type="NCBI Taxonomy" id="2930094"/>
    <lineage>
        <taxon>Bacteria</taxon>
        <taxon>Pseudomonadati</taxon>
        <taxon>Pseudomonadota</taxon>
        <taxon>Alphaproteobacteria</taxon>
        <taxon>Sphingomonadales</taxon>
        <taxon>Sphingomonadaceae</taxon>
        <taxon>Novosphingobium</taxon>
    </lineage>
</organism>
<evidence type="ECO:0000256" key="1">
    <source>
        <dbReference type="SAM" id="Phobius"/>
    </source>
</evidence>
<keyword evidence="1" id="KW-1133">Transmembrane helix</keyword>
<evidence type="ECO:0000313" key="2">
    <source>
        <dbReference type="EMBL" id="MCJ1961990.1"/>
    </source>
</evidence>
<sequence length="54" mass="6006">MPHDVLGEFISDIAQPTAEYASDEIRKRWGLRGCLLGLIVPGVGLTALAWWLIR</sequence>
<dbReference type="EMBL" id="JALHAT010000030">
    <property type="protein sequence ID" value="MCJ1961990.1"/>
    <property type="molecule type" value="Genomic_DNA"/>
</dbReference>
<keyword evidence="1" id="KW-0472">Membrane</keyword>
<evidence type="ECO:0000313" key="3">
    <source>
        <dbReference type="Proteomes" id="UP001162802"/>
    </source>
</evidence>
<dbReference type="Proteomes" id="UP001162802">
    <property type="component" value="Unassembled WGS sequence"/>
</dbReference>
<feature type="transmembrane region" description="Helical" evidence="1">
    <location>
        <begin position="34"/>
        <end position="53"/>
    </location>
</feature>
<reference evidence="2" key="1">
    <citation type="submission" date="2022-03" db="EMBL/GenBank/DDBJ databases">
        <title>Identification of a novel bacterium isolated from mangrove sediments.</title>
        <authorList>
            <person name="Pan X."/>
        </authorList>
    </citation>
    <scope>NUCLEOTIDE SEQUENCE</scope>
    <source>
        <strain evidence="2">B2637</strain>
    </source>
</reference>
<keyword evidence="3" id="KW-1185">Reference proteome</keyword>
<name>A0ABT0AFL1_9SPHN</name>
<dbReference type="RefSeq" id="WP_243801573.1">
    <property type="nucleotide sequence ID" value="NZ_JALHAT010000030.1"/>
</dbReference>
<gene>
    <name evidence="2" type="ORF">MTR65_14940</name>
</gene>